<dbReference type="Gene3D" id="3.30.1330.120">
    <property type="entry name" value="2-methylcitrate dehydratase PrpD"/>
    <property type="match status" value="1"/>
</dbReference>
<comment type="caution">
    <text evidence="4">The sequence shown here is derived from an EMBL/GenBank/DDBJ whole genome shotgun (WGS) entry which is preliminary data.</text>
</comment>
<dbReference type="Pfam" id="PF19305">
    <property type="entry name" value="MmgE_PrpD_C"/>
    <property type="match status" value="1"/>
</dbReference>
<sequence>MSPTNIEKFAAFAQNAVIAPPPVEVVEEAKRILLDALGCGLAATSSEYGRVGVEYGRILGAAGNEATIIGQRDRTSVHGAAFANAELISALDLAPINLPAHVAPYILPITFALGESRHLSGARLLSAMSVCLEMCFRLSKSMDDLRDVSEDGTPATPRVFGYASMVFGLTAAASMMKDMSQSATVEALGIAGSTSPVNSLRPWQMHIPNTTIKYGLGGGVVTTALTAAYLAELGHRGNTLMLDDPEFGYPSLVASKRWDPSGLTDKLGTDWRFPTATSFKPYTQTRTTHATLDTLIQVIHENDIKVDEIDSIVAYGEAWSAKVPVYAETVISKPYDAQFSFKHGVAVAAHRIPPGKDWQDPAVVFSDSVLDLMSRVDWRGNPNWGSAVKGDPLARPARVEVSARGTTFVGERSYPKGSTSPDPSTYTTTEELLVKFRHNADGVLTPEATDALVETVLGLDKVEDVSTLTALLRP</sequence>
<evidence type="ECO:0000313" key="4">
    <source>
        <dbReference type="EMBL" id="GAA5192252.1"/>
    </source>
</evidence>
<protein>
    <submittedName>
        <fullName evidence="4">MmgE/PrpD family protein</fullName>
    </submittedName>
</protein>
<dbReference type="PANTHER" id="PTHR16943">
    <property type="entry name" value="2-METHYLCITRATE DEHYDRATASE-RELATED"/>
    <property type="match status" value="1"/>
</dbReference>
<evidence type="ECO:0000259" key="2">
    <source>
        <dbReference type="Pfam" id="PF03972"/>
    </source>
</evidence>
<evidence type="ECO:0000313" key="5">
    <source>
        <dbReference type="Proteomes" id="UP001500200"/>
    </source>
</evidence>
<dbReference type="InterPro" id="IPR005656">
    <property type="entry name" value="MmgE_PrpD"/>
</dbReference>
<keyword evidence="5" id="KW-1185">Reference proteome</keyword>
<name>A0ABP9S762_9MICC</name>
<dbReference type="EMBL" id="BAABKK010000010">
    <property type="protein sequence ID" value="GAA5192252.1"/>
    <property type="molecule type" value="Genomic_DNA"/>
</dbReference>
<evidence type="ECO:0000259" key="3">
    <source>
        <dbReference type="Pfam" id="PF19305"/>
    </source>
</evidence>
<gene>
    <name evidence="4" type="ORF">GCM10023346_13760</name>
</gene>
<reference evidence="5" key="1">
    <citation type="journal article" date="2019" name="Int. J. Syst. Evol. Microbiol.">
        <title>The Global Catalogue of Microorganisms (GCM) 10K type strain sequencing project: providing services to taxonomists for standard genome sequencing and annotation.</title>
        <authorList>
            <consortium name="The Broad Institute Genomics Platform"/>
            <consortium name="The Broad Institute Genome Sequencing Center for Infectious Disease"/>
            <person name="Wu L."/>
            <person name="Ma J."/>
        </authorList>
    </citation>
    <scope>NUCLEOTIDE SEQUENCE [LARGE SCALE GENOMIC DNA]</scope>
    <source>
        <strain evidence="5">JCM 18514</strain>
    </source>
</reference>
<comment type="similarity">
    <text evidence="1">Belongs to the PrpD family.</text>
</comment>
<dbReference type="InterPro" id="IPR042183">
    <property type="entry name" value="MmgE/PrpD_sf_1"/>
</dbReference>
<proteinExistence type="inferred from homology"/>
<dbReference type="SUPFAM" id="SSF103378">
    <property type="entry name" value="2-methylcitrate dehydratase PrpD"/>
    <property type="match status" value="1"/>
</dbReference>
<dbReference type="PANTHER" id="PTHR16943:SF8">
    <property type="entry name" value="2-METHYLCITRATE DEHYDRATASE"/>
    <property type="match status" value="1"/>
</dbReference>
<dbReference type="InterPro" id="IPR045337">
    <property type="entry name" value="MmgE_PrpD_C"/>
</dbReference>
<dbReference type="InterPro" id="IPR045336">
    <property type="entry name" value="MmgE_PrpD_N"/>
</dbReference>
<feature type="domain" description="MmgE/PrpD C-terminal" evidence="3">
    <location>
        <begin position="285"/>
        <end position="457"/>
    </location>
</feature>
<feature type="domain" description="MmgE/PrpD N-terminal" evidence="2">
    <location>
        <begin position="7"/>
        <end position="255"/>
    </location>
</feature>
<dbReference type="Gene3D" id="1.10.4100.10">
    <property type="entry name" value="2-methylcitrate dehydratase PrpD"/>
    <property type="match status" value="1"/>
</dbReference>
<dbReference type="RefSeq" id="WP_345448538.1">
    <property type="nucleotide sequence ID" value="NZ_BAABKK010000010.1"/>
</dbReference>
<organism evidence="4 5">
    <name type="scientific">Arthrobacter gyeryongensis</name>
    <dbReference type="NCBI Taxonomy" id="1650592"/>
    <lineage>
        <taxon>Bacteria</taxon>
        <taxon>Bacillati</taxon>
        <taxon>Actinomycetota</taxon>
        <taxon>Actinomycetes</taxon>
        <taxon>Micrococcales</taxon>
        <taxon>Micrococcaceae</taxon>
        <taxon>Arthrobacter</taxon>
    </lineage>
</organism>
<dbReference type="InterPro" id="IPR042188">
    <property type="entry name" value="MmgE/PrpD_sf_2"/>
</dbReference>
<dbReference type="Proteomes" id="UP001500200">
    <property type="component" value="Unassembled WGS sequence"/>
</dbReference>
<dbReference type="InterPro" id="IPR036148">
    <property type="entry name" value="MmgE/PrpD_sf"/>
</dbReference>
<accession>A0ABP9S762</accession>
<evidence type="ECO:0000256" key="1">
    <source>
        <dbReference type="ARBA" id="ARBA00006174"/>
    </source>
</evidence>
<dbReference type="Pfam" id="PF03972">
    <property type="entry name" value="MmgE_PrpD_N"/>
    <property type="match status" value="1"/>
</dbReference>